<dbReference type="Proteomes" id="UP001596203">
    <property type="component" value="Unassembled WGS sequence"/>
</dbReference>
<sequence>MAAPVRLRLGVFSPSIVLGVAAASGAWERAGLIVEEVPVASSTQQFTALLAGELDAVFTSPDNVLAYRGSTANPLGRSADVRILAAVDRGLGLSLFSGPGLRSGDDLRGGVLAVDVPTSGFAFVAYELLARQGMRAGHDYEVAAFGSTPRRAAALVAGKCATTVLNAGNDLRAESAGCTRLSRASSLGRYLGTVLAAPATGVREGSSPLRDLTGVVLATARALAEGRVAELAGSVTASRLGLAPDGVRRYLETLSDPDEGLVPDGRLDGESLETLRWLRSRYAGGDRELATLVAPGSGLVDDRFLGSAAT</sequence>
<reference evidence="2" key="1">
    <citation type="journal article" date="2019" name="Int. J. Syst. Evol. Microbiol.">
        <title>The Global Catalogue of Microorganisms (GCM) 10K type strain sequencing project: providing services to taxonomists for standard genome sequencing and annotation.</title>
        <authorList>
            <consortium name="The Broad Institute Genomics Platform"/>
            <consortium name="The Broad Institute Genome Sequencing Center for Infectious Disease"/>
            <person name="Wu L."/>
            <person name="Ma J."/>
        </authorList>
    </citation>
    <scope>NUCLEOTIDE SEQUENCE [LARGE SCALE GENOMIC DNA]</scope>
    <source>
        <strain evidence="2">ZS-35-S2</strain>
    </source>
</reference>
<dbReference type="PANTHER" id="PTHR30024">
    <property type="entry name" value="ALIPHATIC SULFONATES-BINDING PROTEIN-RELATED"/>
    <property type="match status" value="1"/>
</dbReference>
<dbReference type="SUPFAM" id="SSF53850">
    <property type="entry name" value="Periplasmic binding protein-like II"/>
    <property type="match status" value="1"/>
</dbReference>
<name>A0ABW1K7Y5_9ACTN</name>
<gene>
    <name evidence="1" type="ORF">ACFP2T_09195</name>
</gene>
<dbReference type="RefSeq" id="WP_377419674.1">
    <property type="nucleotide sequence ID" value="NZ_JBHSPR010000007.1"/>
</dbReference>
<accession>A0ABW1K7Y5</accession>
<protein>
    <submittedName>
        <fullName evidence="1">ABC transporter substrate-binding protein</fullName>
    </submittedName>
</protein>
<organism evidence="1 2">
    <name type="scientific">Plantactinospora solaniradicis</name>
    <dbReference type="NCBI Taxonomy" id="1723736"/>
    <lineage>
        <taxon>Bacteria</taxon>
        <taxon>Bacillati</taxon>
        <taxon>Actinomycetota</taxon>
        <taxon>Actinomycetes</taxon>
        <taxon>Micromonosporales</taxon>
        <taxon>Micromonosporaceae</taxon>
        <taxon>Plantactinospora</taxon>
    </lineage>
</organism>
<evidence type="ECO:0000313" key="2">
    <source>
        <dbReference type="Proteomes" id="UP001596203"/>
    </source>
</evidence>
<keyword evidence="2" id="KW-1185">Reference proteome</keyword>
<dbReference type="EMBL" id="JBHSPR010000007">
    <property type="protein sequence ID" value="MFC6016373.1"/>
    <property type="molecule type" value="Genomic_DNA"/>
</dbReference>
<comment type="caution">
    <text evidence="1">The sequence shown here is derived from an EMBL/GenBank/DDBJ whole genome shotgun (WGS) entry which is preliminary data.</text>
</comment>
<evidence type="ECO:0000313" key="1">
    <source>
        <dbReference type="EMBL" id="MFC6016373.1"/>
    </source>
</evidence>
<proteinExistence type="predicted"/>
<dbReference type="Gene3D" id="3.40.190.10">
    <property type="entry name" value="Periplasmic binding protein-like II"/>
    <property type="match status" value="2"/>
</dbReference>